<comment type="caution">
    <text evidence="1">The sequence shown here is derived from an EMBL/GenBank/DDBJ whole genome shotgun (WGS) entry which is preliminary data.</text>
</comment>
<organism evidence="1 2">
    <name type="scientific">Rubroshorea leprosula</name>
    <dbReference type="NCBI Taxonomy" id="152421"/>
    <lineage>
        <taxon>Eukaryota</taxon>
        <taxon>Viridiplantae</taxon>
        <taxon>Streptophyta</taxon>
        <taxon>Embryophyta</taxon>
        <taxon>Tracheophyta</taxon>
        <taxon>Spermatophyta</taxon>
        <taxon>Magnoliopsida</taxon>
        <taxon>eudicotyledons</taxon>
        <taxon>Gunneridae</taxon>
        <taxon>Pentapetalae</taxon>
        <taxon>rosids</taxon>
        <taxon>malvids</taxon>
        <taxon>Malvales</taxon>
        <taxon>Dipterocarpaceae</taxon>
        <taxon>Rubroshorea</taxon>
    </lineage>
</organism>
<evidence type="ECO:0000313" key="2">
    <source>
        <dbReference type="Proteomes" id="UP001054252"/>
    </source>
</evidence>
<protein>
    <submittedName>
        <fullName evidence="1">Uncharacterized protein</fullName>
    </submittedName>
</protein>
<accession>A0AAV5IAW1</accession>
<dbReference type="AlphaFoldDB" id="A0AAV5IAW1"/>
<reference evidence="1 2" key="1">
    <citation type="journal article" date="2021" name="Commun. Biol.">
        <title>The genome of Shorea leprosula (Dipterocarpaceae) highlights the ecological relevance of drought in aseasonal tropical rainforests.</title>
        <authorList>
            <person name="Ng K.K.S."/>
            <person name="Kobayashi M.J."/>
            <person name="Fawcett J.A."/>
            <person name="Hatakeyama M."/>
            <person name="Paape T."/>
            <person name="Ng C.H."/>
            <person name="Ang C.C."/>
            <person name="Tnah L.H."/>
            <person name="Lee C.T."/>
            <person name="Nishiyama T."/>
            <person name="Sese J."/>
            <person name="O'Brien M.J."/>
            <person name="Copetti D."/>
            <person name="Mohd Noor M.I."/>
            <person name="Ong R.C."/>
            <person name="Putra M."/>
            <person name="Sireger I.Z."/>
            <person name="Indrioko S."/>
            <person name="Kosugi Y."/>
            <person name="Izuno A."/>
            <person name="Isagi Y."/>
            <person name="Lee S.L."/>
            <person name="Shimizu K.K."/>
        </authorList>
    </citation>
    <scope>NUCLEOTIDE SEQUENCE [LARGE SCALE GENOMIC DNA]</scope>
    <source>
        <strain evidence="1">214</strain>
    </source>
</reference>
<gene>
    <name evidence="1" type="ORF">SLEP1_g11295</name>
</gene>
<dbReference type="EMBL" id="BPVZ01000012">
    <property type="protein sequence ID" value="GKU98272.1"/>
    <property type="molecule type" value="Genomic_DNA"/>
</dbReference>
<proteinExistence type="predicted"/>
<dbReference type="Proteomes" id="UP001054252">
    <property type="component" value="Unassembled WGS sequence"/>
</dbReference>
<sequence length="118" mass="13101">MKHATIRPLLMKFTTEGQPTKPGIRRVNLRAEIKSSPLFGSVKEVVIRFGGTAPLLPRYKKKDLMVKELETLDALDGRTGNDNKDCGRIEAIAAEGSIEMSNAWHTDKQFSISIHPAI</sequence>
<evidence type="ECO:0000313" key="1">
    <source>
        <dbReference type="EMBL" id="GKU98272.1"/>
    </source>
</evidence>
<keyword evidence="2" id="KW-1185">Reference proteome</keyword>
<name>A0AAV5IAW1_9ROSI</name>